<feature type="compositionally biased region" description="Acidic residues" evidence="4">
    <location>
        <begin position="362"/>
        <end position="378"/>
    </location>
</feature>
<feature type="region of interest" description="Disordered" evidence="4">
    <location>
        <begin position="362"/>
        <end position="414"/>
    </location>
</feature>
<dbReference type="SUPFAM" id="SSF51197">
    <property type="entry name" value="Clavaminate synthase-like"/>
    <property type="match status" value="1"/>
</dbReference>
<accession>A0A916E5B4</accession>
<dbReference type="PANTHER" id="PTHR12549">
    <property type="entry name" value="JMJC DOMAIN-CONTAINING HISTONE DEMETHYLATION PROTEIN"/>
    <property type="match status" value="1"/>
</dbReference>
<dbReference type="GO" id="GO:0000785">
    <property type="term" value="C:chromatin"/>
    <property type="evidence" value="ECO:0007669"/>
    <property type="project" value="TreeGrafter"/>
</dbReference>
<keyword evidence="3" id="KW-0539">Nucleus</keyword>
<evidence type="ECO:0000256" key="3">
    <source>
        <dbReference type="ARBA" id="ARBA00023242"/>
    </source>
</evidence>
<dbReference type="OrthoDB" id="1667110at2759"/>
<feature type="domain" description="JmjC" evidence="5">
    <location>
        <begin position="570"/>
        <end position="749"/>
    </location>
</feature>
<dbReference type="PROSITE" id="PS51184">
    <property type="entry name" value="JMJC"/>
    <property type="match status" value="1"/>
</dbReference>
<evidence type="ECO:0000259" key="5">
    <source>
        <dbReference type="PROSITE" id="PS51184"/>
    </source>
</evidence>
<comment type="subcellular location">
    <subcellularLocation>
        <location evidence="1">Nucleus</location>
    </subcellularLocation>
</comment>
<feature type="compositionally biased region" description="Polar residues" evidence="4">
    <location>
        <begin position="379"/>
        <end position="393"/>
    </location>
</feature>
<sequence length="781" mass="89736">MTERTSRQKRVVLIQNKIGVIISLVITNFKNFYAGKILCGYSTVIPNVMSDQEIGSTTETQSDTAEMAAVGSSKRPRRTRKTTEFYTPAPMKQRKKAGRPKNKKIVKNEKLIETGDKRKAIDVPVGRSKKRKVAEPAGSKRKFDPESDEDEARKKLVKNADLIKVRPVPGKKHVQQGRCFSARYCCFEKCTACLAKKSDKCRFIDIRVFGQRKGKLVYGPEFKSAEGPDPKSTYEIGVSEDEVKNVRVLDLIAPTFMKFLKKELPHLEMAKIRKFPDRNICQLCDSCQTTIFSGYWMCCVCGKEYCLSCYEEWNDSDDSFKEAGRCSHKRRHYKEQLVPIYHYTKEEINRLSDQCNQMILDDEDSSDLDGEELPDDDTANQSVESSEVTQPAESSRVVVRRRQSRTSKKTSFDVEDSAMSVLNQDNGFSTSSQDRHNRTLQLHDEHKKIEYAASEMTEDTFRDLWKRGYPFVIRGADKLEEKIWRPNYFIEHYGDKDCTVIDVKENVEYKMDVKTFFKGFEDISSRFVNKAGICPCLKLKDWPPADDFAETFPEHYKDFYNSLPFKEYTTRSGVLNLAHRLPLEINRPDLGPKMYNAYGSEDNVGGKGTTNLHLDMTDAVNMMAYAPSVENRLEEERDKTAAAVWDLYHPADLPRVRRFLRKIAKEHGLSINHPIHDQCFYLDKELRSRLASEEGVTGWRVFQNPGDVVFVPAGCAHQVCNYTSCVKAAVDFVSPEGVARSYVVNQQFRKLRHGHKRKTDILQLPNILYHAWITSWDESND</sequence>
<dbReference type="GO" id="GO:0006357">
    <property type="term" value="P:regulation of transcription by RNA polymerase II"/>
    <property type="evidence" value="ECO:0007669"/>
    <property type="project" value="TreeGrafter"/>
</dbReference>
<dbReference type="Pfam" id="PF02373">
    <property type="entry name" value="JmjC"/>
    <property type="match status" value="1"/>
</dbReference>
<dbReference type="Proteomes" id="UP000684084">
    <property type="component" value="Unassembled WGS sequence"/>
</dbReference>
<dbReference type="CDD" id="cd02208">
    <property type="entry name" value="cupin_RmlC-like"/>
    <property type="match status" value="1"/>
</dbReference>
<organism evidence="6 7">
    <name type="scientific">Rhizophagus irregularis</name>
    <dbReference type="NCBI Taxonomy" id="588596"/>
    <lineage>
        <taxon>Eukaryota</taxon>
        <taxon>Fungi</taxon>
        <taxon>Fungi incertae sedis</taxon>
        <taxon>Mucoromycota</taxon>
        <taxon>Glomeromycotina</taxon>
        <taxon>Glomeromycetes</taxon>
        <taxon>Glomerales</taxon>
        <taxon>Glomeraceae</taxon>
        <taxon>Rhizophagus</taxon>
    </lineage>
</organism>
<reference evidence="6" key="1">
    <citation type="submission" date="2020-05" db="EMBL/GenBank/DDBJ databases">
        <authorList>
            <person name="Rincon C."/>
            <person name="Sanders R I."/>
            <person name="Robbins C."/>
            <person name="Chaturvedi A."/>
        </authorList>
    </citation>
    <scope>NUCLEOTIDE SEQUENCE</scope>
    <source>
        <strain evidence="6">CHB12</strain>
    </source>
</reference>
<dbReference type="GO" id="GO:0000118">
    <property type="term" value="C:histone deacetylase complex"/>
    <property type="evidence" value="ECO:0007669"/>
    <property type="project" value="TreeGrafter"/>
</dbReference>
<dbReference type="PANTHER" id="PTHR12549:SF38">
    <property type="entry name" value="JMJC DOMAIN-CONTAINING HISTONE DEMETHYLASE 2, ISOFORM A"/>
    <property type="match status" value="1"/>
</dbReference>
<name>A0A916E5B4_9GLOM</name>
<gene>
    <name evidence="6" type="ORF">CHRIB12_LOCUS8396</name>
</gene>
<dbReference type="GO" id="GO:0003712">
    <property type="term" value="F:transcription coregulator activity"/>
    <property type="evidence" value="ECO:0007669"/>
    <property type="project" value="TreeGrafter"/>
</dbReference>
<dbReference type="VEuPathDB" id="FungiDB:RhiirFUN_007659"/>
<dbReference type="SMART" id="SM00558">
    <property type="entry name" value="JmjC"/>
    <property type="match status" value="1"/>
</dbReference>
<protein>
    <recommendedName>
        <fullName evidence="5">JmjC domain-containing protein</fullName>
    </recommendedName>
</protein>
<feature type="compositionally biased region" description="Polar residues" evidence="4">
    <location>
        <begin position="55"/>
        <end position="64"/>
    </location>
</feature>
<feature type="region of interest" description="Disordered" evidence="4">
    <location>
        <begin position="125"/>
        <end position="152"/>
    </location>
</feature>
<dbReference type="GO" id="GO:0031490">
    <property type="term" value="F:chromatin DNA binding"/>
    <property type="evidence" value="ECO:0007669"/>
    <property type="project" value="TreeGrafter"/>
</dbReference>
<evidence type="ECO:0000313" key="7">
    <source>
        <dbReference type="Proteomes" id="UP000684084"/>
    </source>
</evidence>
<keyword evidence="2" id="KW-0479">Metal-binding</keyword>
<evidence type="ECO:0000256" key="4">
    <source>
        <dbReference type="SAM" id="MobiDB-lite"/>
    </source>
</evidence>
<dbReference type="InterPro" id="IPR003347">
    <property type="entry name" value="JmjC_dom"/>
</dbReference>
<feature type="compositionally biased region" description="Basic residues" evidence="4">
    <location>
        <begin position="398"/>
        <end position="408"/>
    </location>
</feature>
<comment type="caution">
    <text evidence="6">The sequence shown here is derived from an EMBL/GenBank/DDBJ whole genome shotgun (WGS) entry which is preliminary data.</text>
</comment>
<dbReference type="EMBL" id="CAGKOT010000015">
    <property type="protein sequence ID" value="CAB5360755.1"/>
    <property type="molecule type" value="Genomic_DNA"/>
</dbReference>
<proteinExistence type="predicted"/>
<evidence type="ECO:0000256" key="2">
    <source>
        <dbReference type="ARBA" id="ARBA00022723"/>
    </source>
</evidence>
<feature type="region of interest" description="Disordered" evidence="4">
    <location>
        <begin position="55"/>
        <end position="81"/>
    </location>
</feature>
<dbReference type="AlphaFoldDB" id="A0A916E5B4"/>
<evidence type="ECO:0000313" key="6">
    <source>
        <dbReference type="EMBL" id="CAB5360755.1"/>
    </source>
</evidence>
<evidence type="ECO:0000256" key="1">
    <source>
        <dbReference type="ARBA" id="ARBA00004123"/>
    </source>
</evidence>
<dbReference type="Gene3D" id="2.60.120.650">
    <property type="entry name" value="Cupin"/>
    <property type="match status" value="1"/>
</dbReference>
<dbReference type="GO" id="GO:0046872">
    <property type="term" value="F:metal ion binding"/>
    <property type="evidence" value="ECO:0007669"/>
    <property type="project" value="UniProtKB-KW"/>
</dbReference>
<dbReference type="InterPro" id="IPR045109">
    <property type="entry name" value="LSDs-like"/>
</dbReference>
<dbReference type="GO" id="GO:0032454">
    <property type="term" value="F:histone H3K9 demethylase activity"/>
    <property type="evidence" value="ECO:0007669"/>
    <property type="project" value="InterPro"/>
</dbReference>